<dbReference type="Proteomes" id="UP000662973">
    <property type="component" value="Chromosome"/>
</dbReference>
<dbReference type="EMBL" id="CP064788">
    <property type="protein sequence ID" value="QSG08660.1"/>
    <property type="molecule type" value="Genomic_DNA"/>
</dbReference>
<reference evidence="1 2" key="1">
    <citation type="submission" date="2020-11" db="EMBL/GenBank/DDBJ databases">
        <title>Carbohydrate-dependent, anaerobic sulfur respiration: A novel catabolism in halophilic archaea.</title>
        <authorList>
            <person name="Sorokin D.Y."/>
            <person name="Messina E."/>
            <person name="Smedile F."/>
            <person name="La Cono V."/>
            <person name="Hallsworth J.E."/>
            <person name="Yakimov M.M."/>
        </authorList>
    </citation>
    <scope>NUCLEOTIDE SEQUENCE [LARGE SCALE GENOMIC DNA]</scope>
    <source>
        <strain evidence="1 2">HSR12-2</strain>
    </source>
</reference>
<gene>
    <name evidence="1" type="ORF">HSR122_1262</name>
</gene>
<proteinExistence type="predicted"/>
<dbReference type="InterPro" id="IPR029457">
    <property type="entry name" value="GHL5"/>
</dbReference>
<protein>
    <submittedName>
        <fullName evidence="1">Uncharacterized protein</fullName>
    </submittedName>
</protein>
<accession>A0A897N2M7</accession>
<dbReference type="Gene3D" id="2.60.40.10">
    <property type="entry name" value="Immunoglobulins"/>
    <property type="match status" value="1"/>
</dbReference>
<dbReference type="InterPro" id="IPR013783">
    <property type="entry name" value="Ig-like_fold"/>
</dbReference>
<dbReference type="AlphaFoldDB" id="A0A897N2M7"/>
<keyword evidence="2" id="KW-1185">Reference proteome</keyword>
<evidence type="ECO:0000313" key="2">
    <source>
        <dbReference type="Proteomes" id="UP000662973"/>
    </source>
</evidence>
<sequence length="818" mass="92732">MLVADIEYNKSCTNMSTEVSLLEDATEALCEWHRDCRDRHEDDFEAAKEIVTRLGAHYEDGRTEIGFWTPGIVEAGVPSEDVYLEVLTPTEDVRVFEDGVDQQRIEVRRGRLPINREGEYHWAVVEGMAPGTREQFGSLYQLVYREDGEWHTVQDPMAYSVPFGVFGPAELIDLEALDAERDDREYFKALGTDGEPIPTTEDDGLPRVDPATSMVEIHPGTATENGSLDGLARRYEQIGEKLRDGEELDAGERIHVGYDAIQLMPIEPITEHRENHDFWSVEGDRAALDGGETVELVAEQPDLINWGYDVVIRAFSAPNPAILETGRPHELVDFIAACHNLPDPIRIVFDIALGHAEGRADELLDEGFIEGPGMYGLELDYQHPVVRASVLDLQRRKMDFGADGIRVDGAQDFKYYDPDSDELFHDDEFLAEMDEVTQEVGGTEYRPWMIYEDGRPWPRGDWELASTYRELIQQHPHSFQWSPITFAHNKPALLTFWASKWWRVFEVADFGENWITGVANHDTLRRGTQQPLPKGWEEDPINPYLGDDGPEIIDEAYDQPSTNMLLHCLLPGVPMDFLNANAHAPWSFMRDTDDEWNVKVVAEEDNFLDWHVPAELYDDGQFFGRLKGMGIDERDDLDHFVHVLHDVGEATDWDLADMAATIEALGSPLDGETVTPADLERFGEAWMADVNEFANLTHWLDTLDDDRAEFTHRVRQFRQDRPWLRGDIDVDGEEVFDYVHPVDGTVVYYGFRESPDGDEQILFVGNMEGPEATVEPTALDESIPDSDWEPALTAPGVEPDLDGVALDNGEAVVWTRRP</sequence>
<dbReference type="SUPFAM" id="SSF51445">
    <property type="entry name" value="(Trans)glycosidases"/>
    <property type="match status" value="1"/>
</dbReference>
<dbReference type="Pfam" id="PF14872">
    <property type="entry name" value="GHL5"/>
    <property type="match status" value="2"/>
</dbReference>
<dbReference type="Gene3D" id="3.20.20.80">
    <property type="entry name" value="Glycosidases"/>
    <property type="match status" value="1"/>
</dbReference>
<dbReference type="CDD" id="cd00551">
    <property type="entry name" value="AmyAc_family"/>
    <property type="match status" value="1"/>
</dbReference>
<dbReference type="KEGG" id="hds:HSR122_1262"/>
<evidence type="ECO:0000313" key="1">
    <source>
        <dbReference type="EMBL" id="QSG08660.1"/>
    </source>
</evidence>
<dbReference type="InterPro" id="IPR017853">
    <property type="entry name" value="GH"/>
</dbReference>
<organism evidence="1 2">
    <name type="scientific">Halapricum desulfuricans</name>
    <dbReference type="NCBI Taxonomy" id="2841257"/>
    <lineage>
        <taxon>Archaea</taxon>
        <taxon>Methanobacteriati</taxon>
        <taxon>Methanobacteriota</taxon>
        <taxon>Stenosarchaea group</taxon>
        <taxon>Halobacteria</taxon>
        <taxon>Halobacteriales</taxon>
        <taxon>Haloarculaceae</taxon>
        <taxon>Halapricum</taxon>
    </lineage>
</organism>
<name>A0A897N2M7_9EURY</name>